<evidence type="ECO:0000313" key="2">
    <source>
        <dbReference type="EMBL" id="KAH6697208.1"/>
    </source>
</evidence>
<feature type="region of interest" description="Disordered" evidence="1">
    <location>
        <begin position="222"/>
        <end position="345"/>
    </location>
</feature>
<dbReference type="AlphaFoldDB" id="A0A9P8VNK1"/>
<evidence type="ECO:0000256" key="1">
    <source>
        <dbReference type="SAM" id="MobiDB-lite"/>
    </source>
</evidence>
<keyword evidence="3" id="KW-1185">Reference proteome</keyword>
<reference evidence="2" key="1">
    <citation type="journal article" date="2021" name="Nat. Commun.">
        <title>Genetic determinants of endophytism in the Arabidopsis root mycobiome.</title>
        <authorList>
            <person name="Mesny F."/>
            <person name="Miyauchi S."/>
            <person name="Thiergart T."/>
            <person name="Pickel B."/>
            <person name="Atanasova L."/>
            <person name="Karlsson M."/>
            <person name="Huettel B."/>
            <person name="Barry K.W."/>
            <person name="Haridas S."/>
            <person name="Chen C."/>
            <person name="Bauer D."/>
            <person name="Andreopoulos W."/>
            <person name="Pangilinan J."/>
            <person name="LaButti K."/>
            <person name="Riley R."/>
            <person name="Lipzen A."/>
            <person name="Clum A."/>
            <person name="Drula E."/>
            <person name="Henrissat B."/>
            <person name="Kohler A."/>
            <person name="Grigoriev I.V."/>
            <person name="Martin F.M."/>
            <person name="Hacquard S."/>
        </authorList>
    </citation>
    <scope>NUCLEOTIDE SEQUENCE</scope>
    <source>
        <strain evidence="2">MPI-SDFR-AT-0117</strain>
    </source>
</reference>
<name>A0A9P8VNK1_9PEZI</name>
<organism evidence="2 3">
    <name type="scientific">Plectosphaerella plurivora</name>
    <dbReference type="NCBI Taxonomy" id="936078"/>
    <lineage>
        <taxon>Eukaryota</taxon>
        <taxon>Fungi</taxon>
        <taxon>Dikarya</taxon>
        <taxon>Ascomycota</taxon>
        <taxon>Pezizomycotina</taxon>
        <taxon>Sordariomycetes</taxon>
        <taxon>Hypocreomycetidae</taxon>
        <taxon>Glomerellales</taxon>
        <taxon>Plectosphaerellaceae</taxon>
        <taxon>Plectosphaerella</taxon>
    </lineage>
</organism>
<gene>
    <name evidence="2" type="ORF">F5X68DRAFT_238577</name>
</gene>
<dbReference type="EMBL" id="JAGSXJ010000001">
    <property type="protein sequence ID" value="KAH6697208.1"/>
    <property type="molecule type" value="Genomic_DNA"/>
</dbReference>
<evidence type="ECO:0000313" key="3">
    <source>
        <dbReference type="Proteomes" id="UP000770015"/>
    </source>
</evidence>
<protein>
    <submittedName>
        <fullName evidence="2">Uncharacterized protein</fullName>
    </submittedName>
</protein>
<feature type="compositionally biased region" description="Polar residues" evidence="1">
    <location>
        <begin position="293"/>
        <end position="304"/>
    </location>
</feature>
<dbReference type="OrthoDB" id="10454093at2759"/>
<feature type="region of interest" description="Disordered" evidence="1">
    <location>
        <begin position="1"/>
        <end position="27"/>
    </location>
</feature>
<feature type="compositionally biased region" description="Polar residues" evidence="1">
    <location>
        <begin position="313"/>
        <end position="323"/>
    </location>
</feature>
<proteinExistence type="predicted"/>
<feature type="compositionally biased region" description="Polar residues" evidence="1">
    <location>
        <begin position="261"/>
        <end position="283"/>
    </location>
</feature>
<accession>A0A9P8VNK1</accession>
<sequence length="496" mass="54748">MAERQKRRKGVVPTPVRRLNKSRETTRHADDQIALTSMMLFAPPPKPRPMELFDEAKSLPRETTVGFTVGYVALDYDTIDARRALGTKTMDLDPAFKDVVETGNRSYSIKTTLHDRVAMNGLDSLPLINIASDRVFRVVTPVINDNGTIPTKLTFFVLANPDESGICEAYRCDGINNSTLFLLPQFRNDKYTSRQDHLETMRATVGDERSRLIKLLPSGVKVRAPASETDPEGSANEVAPSTVVAGLNTKPATVDTRTKRPLTSQHGGTQISQLPGLPINSSRLMPPPPKPLLNTSNRPSTLIDGTTRDKNPTRSSTTNTNILPSIETADPNEQMRPRSHTMVGQPTSGTALVMTAAGIMTTDANQPAGNGLVYGRDVGLYLVIAEQAECKLERRRVEIAWEEFLSEHPDFIECVGELTPDQVYDMVVTFEEEKCVKEYQQLRATIFTYAKRLKQIAPGSTINRAALAHEAADHIKQTMRQDGNNHIGGVMDPEDA</sequence>
<feature type="compositionally biased region" description="Basic residues" evidence="1">
    <location>
        <begin position="1"/>
        <end position="10"/>
    </location>
</feature>
<dbReference type="Proteomes" id="UP000770015">
    <property type="component" value="Unassembled WGS sequence"/>
</dbReference>
<comment type="caution">
    <text evidence="2">The sequence shown here is derived from an EMBL/GenBank/DDBJ whole genome shotgun (WGS) entry which is preliminary data.</text>
</comment>